<evidence type="ECO:0000256" key="1">
    <source>
        <dbReference type="SAM" id="Phobius"/>
    </source>
</evidence>
<gene>
    <name evidence="2" type="ORF">GCM10012285_45100</name>
</gene>
<dbReference type="RefSeq" id="WP_189100827.1">
    <property type="nucleotide sequence ID" value="NZ_BMND01000021.1"/>
</dbReference>
<accession>A0ABQ2JPE9</accession>
<keyword evidence="1" id="KW-0472">Membrane</keyword>
<feature type="transmembrane region" description="Helical" evidence="1">
    <location>
        <begin position="12"/>
        <end position="33"/>
    </location>
</feature>
<dbReference type="EMBL" id="BMND01000021">
    <property type="protein sequence ID" value="GGN53286.1"/>
    <property type="molecule type" value="Genomic_DNA"/>
</dbReference>
<dbReference type="Proteomes" id="UP000600080">
    <property type="component" value="Unassembled WGS sequence"/>
</dbReference>
<sequence>MPRYRWTERLRRLGPVVLYFAVVTPAGLLVRAVRDPLRRSRDAGRTSYLDRPARPRRRLATFRRAP</sequence>
<dbReference type="GeneID" id="301550206"/>
<keyword evidence="3" id="KW-1185">Reference proteome</keyword>
<evidence type="ECO:0000313" key="3">
    <source>
        <dbReference type="Proteomes" id="UP000600080"/>
    </source>
</evidence>
<organism evidence="2 3">
    <name type="scientific">Streptomyces kronopolitis</name>
    <dbReference type="NCBI Taxonomy" id="1612435"/>
    <lineage>
        <taxon>Bacteria</taxon>
        <taxon>Bacillati</taxon>
        <taxon>Actinomycetota</taxon>
        <taxon>Actinomycetes</taxon>
        <taxon>Kitasatosporales</taxon>
        <taxon>Streptomycetaceae</taxon>
        <taxon>Streptomyces</taxon>
    </lineage>
</organism>
<keyword evidence="1" id="KW-1133">Transmembrane helix</keyword>
<proteinExistence type="predicted"/>
<name>A0ABQ2JPE9_9ACTN</name>
<comment type="caution">
    <text evidence="2">The sequence shown here is derived from an EMBL/GenBank/DDBJ whole genome shotgun (WGS) entry which is preliminary data.</text>
</comment>
<keyword evidence="1" id="KW-0812">Transmembrane</keyword>
<protein>
    <submittedName>
        <fullName evidence="2">Uncharacterized protein</fullName>
    </submittedName>
</protein>
<reference evidence="3" key="1">
    <citation type="journal article" date="2019" name="Int. J. Syst. Evol. Microbiol.">
        <title>The Global Catalogue of Microorganisms (GCM) 10K type strain sequencing project: providing services to taxonomists for standard genome sequencing and annotation.</title>
        <authorList>
            <consortium name="The Broad Institute Genomics Platform"/>
            <consortium name="The Broad Institute Genome Sequencing Center for Infectious Disease"/>
            <person name="Wu L."/>
            <person name="Ma J."/>
        </authorList>
    </citation>
    <scope>NUCLEOTIDE SEQUENCE [LARGE SCALE GENOMIC DNA]</scope>
    <source>
        <strain evidence="3">CGMCC 4.7323</strain>
    </source>
</reference>
<evidence type="ECO:0000313" key="2">
    <source>
        <dbReference type="EMBL" id="GGN53286.1"/>
    </source>
</evidence>